<sequence>MPNSRMALKPAQLRLIHQIAIHRQLQLAAEALAMTQPAASRMLAEVERQVGAPLFLRLPKGMEPTEIGSTFLRRARVILREMDSIATDMRDLRGGHAGAVRVGAVTGPAVSYLVSAIRQIKLLAPDARISVEVLPSRELLRQLEAGQMDFALARILPEFDSHDFNILPMRDERVSLIARAAHPLARAQVVTLTELAGHEWIMQQRGAPIREATLAAFASVGLAEPKDIIDSPSILWTIAYLAQSDAIAPVSDEVAQLLIQPPVSAGFTVLRNAHELRVSTYYLLDLVRRPLSPLAMRLRDEVARTSRRPILDQVGLQLPICLG</sequence>
<dbReference type="SUPFAM" id="SSF46785">
    <property type="entry name" value="Winged helix' DNA-binding domain"/>
    <property type="match status" value="1"/>
</dbReference>
<keyword evidence="2" id="KW-0805">Transcription regulation</keyword>
<organism evidence="6 7">
    <name type="scientific">Paracoccus alcaliphilus</name>
    <dbReference type="NCBI Taxonomy" id="34002"/>
    <lineage>
        <taxon>Bacteria</taxon>
        <taxon>Pseudomonadati</taxon>
        <taxon>Pseudomonadota</taxon>
        <taxon>Alphaproteobacteria</taxon>
        <taxon>Rhodobacterales</taxon>
        <taxon>Paracoccaceae</taxon>
        <taxon>Paracoccus</taxon>
    </lineage>
</organism>
<dbReference type="OrthoDB" id="9803030at2"/>
<dbReference type="InterPro" id="IPR036388">
    <property type="entry name" value="WH-like_DNA-bd_sf"/>
</dbReference>
<keyword evidence="3 6" id="KW-0238">DNA-binding</keyword>
<gene>
    <name evidence="6" type="ORF">SAMN04489859_10051</name>
</gene>
<reference evidence="6 7" key="1">
    <citation type="submission" date="2016-10" db="EMBL/GenBank/DDBJ databases">
        <authorList>
            <person name="de Groot N.N."/>
        </authorList>
    </citation>
    <scope>NUCLEOTIDE SEQUENCE [LARGE SCALE GENOMIC DNA]</scope>
    <source>
        <strain evidence="6 7">DSM 8512</strain>
    </source>
</reference>
<dbReference type="PRINTS" id="PR00039">
    <property type="entry name" value="HTHLYSR"/>
</dbReference>
<dbReference type="Pfam" id="PF03466">
    <property type="entry name" value="LysR_substrate"/>
    <property type="match status" value="1"/>
</dbReference>
<dbReference type="InterPro" id="IPR050950">
    <property type="entry name" value="HTH-type_LysR_regulators"/>
</dbReference>
<keyword evidence="4" id="KW-0804">Transcription</keyword>
<comment type="similarity">
    <text evidence="1">Belongs to the LysR transcriptional regulatory family.</text>
</comment>
<evidence type="ECO:0000256" key="4">
    <source>
        <dbReference type="ARBA" id="ARBA00023163"/>
    </source>
</evidence>
<dbReference type="PANTHER" id="PTHR30419">
    <property type="entry name" value="HTH-TYPE TRANSCRIPTIONAL REGULATOR YBHD"/>
    <property type="match status" value="1"/>
</dbReference>
<dbReference type="GO" id="GO:0003677">
    <property type="term" value="F:DNA binding"/>
    <property type="evidence" value="ECO:0007669"/>
    <property type="project" value="UniProtKB-KW"/>
</dbReference>
<dbReference type="InterPro" id="IPR005119">
    <property type="entry name" value="LysR_subst-bd"/>
</dbReference>
<evidence type="ECO:0000256" key="2">
    <source>
        <dbReference type="ARBA" id="ARBA00023015"/>
    </source>
</evidence>
<evidence type="ECO:0000256" key="1">
    <source>
        <dbReference type="ARBA" id="ARBA00009437"/>
    </source>
</evidence>
<protein>
    <submittedName>
        <fullName evidence="6">DNA-binding transcriptional regulator, LysR family</fullName>
    </submittedName>
</protein>
<accession>A0A1H8FU78</accession>
<dbReference type="GO" id="GO:0005829">
    <property type="term" value="C:cytosol"/>
    <property type="evidence" value="ECO:0007669"/>
    <property type="project" value="TreeGrafter"/>
</dbReference>
<dbReference type="RefSeq" id="WP_090610778.1">
    <property type="nucleotide sequence ID" value="NZ_CP067125.1"/>
</dbReference>
<feature type="domain" description="HTH lysR-type" evidence="5">
    <location>
        <begin position="8"/>
        <end position="65"/>
    </location>
</feature>
<proteinExistence type="inferred from homology"/>
<evidence type="ECO:0000313" key="6">
    <source>
        <dbReference type="EMBL" id="SEN35105.1"/>
    </source>
</evidence>
<keyword evidence="7" id="KW-1185">Reference proteome</keyword>
<dbReference type="Proteomes" id="UP000199054">
    <property type="component" value="Unassembled WGS sequence"/>
</dbReference>
<dbReference type="PANTHER" id="PTHR30419:SF8">
    <property type="entry name" value="NITROGEN ASSIMILATION TRANSCRIPTIONAL ACTIVATOR-RELATED"/>
    <property type="match status" value="1"/>
</dbReference>
<dbReference type="PROSITE" id="PS50931">
    <property type="entry name" value="HTH_LYSR"/>
    <property type="match status" value="1"/>
</dbReference>
<dbReference type="InterPro" id="IPR036390">
    <property type="entry name" value="WH_DNA-bd_sf"/>
</dbReference>
<dbReference type="Gene3D" id="3.40.190.10">
    <property type="entry name" value="Periplasmic binding protein-like II"/>
    <property type="match status" value="2"/>
</dbReference>
<dbReference type="AlphaFoldDB" id="A0A1H8FU78"/>
<dbReference type="Gene3D" id="1.10.10.10">
    <property type="entry name" value="Winged helix-like DNA-binding domain superfamily/Winged helix DNA-binding domain"/>
    <property type="match status" value="1"/>
</dbReference>
<dbReference type="EMBL" id="FODE01000005">
    <property type="protein sequence ID" value="SEN35105.1"/>
    <property type="molecule type" value="Genomic_DNA"/>
</dbReference>
<dbReference type="InterPro" id="IPR000847">
    <property type="entry name" value="LysR_HTH_N"/>
</dbReference>
<dbReference type="SUPFAM" id="SSF53850">
    <property type="entry name" value="Periplasmic binding protein-like II"/>
    <property type="match status" value="1"/>
</dbReference>
<evidence type="ECO:0000259" key="5">
    <source>
        <dbReference type="PROSITE" id="PS50931"/>
    </source>
</evidence>
<evidence type="ECO:0000256" key="3">
    <source>
        <dbReference type="ARBA" id="ARBA00023125"/>
    </source>
</evidence>
<name>A0A1H8FU78_9RHOB</name>
<evidence type="ECO:0000313" key="7">
    <source>
        <dbReference type="Proteomes" id="UP000199054"/>
    </source>
</evidence>
<dbReference type="STRING" id="34002.SAMN04489859_10051"/>
<dbReference type="GO" id="GO:0003700">
    <property type="term" value="F:DNA-binding transcription factor activity"/>
    <property type="evidence" value="ECO:0007669"/>
    <property type="project" value="InterPro"/>
</dbReference>
<dbReference type="Pfam" id="PF00126">
    <property type="entry name" value="HTH_1"/>
    <property type="match status" value="1"/>
</dbReference>